<keyword evidence="4" id="KW-1185">Reference proteome</keyword>
<evidence type="ECO:0000313" key="4">
    <source>
        <dbReference type="Proteomes" id="UP000198888"/>
    </source>
</evidence>
<dbReference type="EMBL" id="FNYR01000005">
    <property type="protein sequence ID" value="SEI66560.1"/>
    <property type="molecule type" value="Genomic_DNA"/>
</dbReference>
<evidence type="ECO:0000256" key="2">
    <source>
        <dbReference type="SAM" id="Phobius"/>
    </source>
</evidence>
<dbReference type="STRING" id="1073996.SAMN05444271_10562"/>
<sequence>MLSESLRVPYRADDAFGTILVGSVLAFFTPVLVAVWTVLLVASPWVGLAATPVVALPSLVLRGYLLAVVDSGIHDRPTVPSFVRWGTLVRRGGSSTLLSAVYLLPAAVLGGIAIGGWVAAAIQPPGFTESAQALVGVLILVAGFGLLLYGLVYLYVRPAARAVFASTGSLRAALGVRRVLRLAATGDYLTGWLIAMGLLTAAPTLLLPLVGIAVAVGYLSPAAALIILLVTILLGFYLGFVIRVSAAWATGRGGSTGLAEIYPASVRDTTAETGVLMTADSASAPSPKTEPSRPEADPAIQTGRTVGLNPAESQPPGKSDLPAVDSQSTPTEADGNGSVSDDDGESVDDESNQLRSDDDNDSRAANSVGADSDEPEAPDGDGETNNTDDHGFVWGVDDDQ</sequence>
<dbReference type="Pfam" id="PF13197">
    <property type="entry name" value="DUF4013"/>
    <property type="match status" value="1"/>
</dbReference>
<feature type="transmembrane region" description="Helical" evidence="2">
    <location>
        <begin position="192"/>
        <end position="216"/>
    </location>
</feature>
<evidence type="ECO:0008006" key="5">
    <source>
        <dbReference type="Google" id="ProtNLM"/>
    </source>
</evidence>
<evidence type="ECO:0000313" key="3">
    <source>
        <dbReference type="EMBL" id="SEI66560.1"/>
    </source>
</evidence>
<feature type="compositionally biased region" description="Acidic residues" evidence="1">
    <location>
        <begin position="340"/>
        <end position="351"/>
    </location>
</feature>
<feature type="transmembrane region" description="Helical" evidence="2">
    <location>
        <begin position="46"/>
        <end position="67"/>
    </location>
</feature>
<dbReference type="RefSeq" id="WP_089671360.1">
    <property type="nucleotide sequence ID" value="NZ_CP024845.1"/>
</dbReference>
<keyword evidence="2" id="KW-0812">Transmembrane</keyword>
<accession>A0A2H4Q6H4</accession>
<dbReference type="KEGG" id="hae:halTADL_3225"/>
<feature type="transmembrane region" description="Helical" evidence="2">
    <location>
        <begin position="15"/>
        <end position="39"/>
    </location>
</feature>
<reference evidence="3 4" key="1">
    <citation type="submission" date="2016-10" db="EMBL/GenBank/DDBJ databases">
        <authorList>
            <person name="de Groot N.N."/>
        </authorList>
    </citation>
    <scope>NUCLEOTIDE SEQUENCE [LARGE SCALE GENOMIC DNA]</scope>
    <source>
        <strain evidence="3 4">DSM 22187</strain>
    </source>
</reference>
<dbReference type="InterPro" id="IPR025098">
    <property type="entry name" value="DUF4013"/>
</dbReference>
<organism evidence="3 4">
    <name type="scientific">Halohasta litchfieldiae</name>
    <dbReference type="NCBI Taxonomy" id="1073996"/>
    <lineage>
        <taxon>Archaea</taxon>
        <taxon>Methanobacteriati</taxon>
        <taxon>Methanobacteriota</taxon>
        <taxon>Stenosarchaea group</taxon>
        <taxon>Halobacteria</taxon>
        <taxon>Halobacteriales</taxon>
        <taxon>Haloferacaceae</taxon>
        <taxon>Halohasta</taxon>
    </lineage>
</organism>
<feature type="compositionally biased region" description="Acidic residues" evidence="1">
    <location>
        <begin position="371"/>
        <end position="382"/>
    </location>
</feature>
<feature type="region of interest" description="Disordered" evidence="1">
    <location>
        <begin position="280"/>
        <end position="400"/>
    </location>
</feature>
<dbReference type="OrthoDB" id="342334at2157"/>
<accession>A0A1H6SR73</accession>
<feature type="transmembrane region" description="Helical" evidence="2">
    <location>
        <begin position="134"/>
        <end position="156"/>
    </location>
</feature>
<protein>
    <recommendedName>
        <fullName evidence="5">DUF4013 domain-containing protein</fullName>
    </recommendedName>
</protein>
<feature type="transmembrane region" description="Helical" evidence="2">
    <location>
        <begin position="100"/>
        <end position="122"/>
    </location>
</feature>
<keyword evidence="2" id="KW-0472">Membrane</keyword>
<proteinExistence type="predicted"/>
<name>A0A1H6SR73_9EURY</name>
<dbReference type="GeneID" id="35003991"/>
<evidence type="ECO:0000256" key="1">
    <source>
        <dbReference type="SAM" id="MobiDB-lite"/>
    </source>
</evidence>
<keyword evidence="2" id="KW-1133">Transmembrane helix</keyword>
<feature type="transmembrane region" description="Helical" evidence="2">
    <location>
        <begin position="222"/>
        <end position="242"/>
    </location>
</feature>
<gene>
    <name evidence="3" type="ORF">SAMN05444271_10562</name>
</gene>
<dbReference type="Proteomes" id="UP000198888">
    <property type="component" value="Unassembled WGS sequence"/>
</dbReference>
<dbReference type="AlphaFoldDB" id="A0A1H6SR73"/>